<proteinExistence type="predicted"/>
<gene>
    <name evidence="3" type="ORF">Sru01_21440</name>
</gene>
<dbReference type="AlphaFoldDB" id="A0A919R023"/>
<sequence length="368" mass="39249">MSATSPPGVPEHLSGLPAKRALYAADTYFREVLEDLRAACAADGGSVRRFCHDHTLLLFKPDAAVARKMRPGLELVAARGFSVVAATPVTMNRHSIRALWQYGYPAASRDRRDAADLYMTAGDCLLVLLARPGHARPASVLLSQEKGPARPEDCRPGQLRHELGGTGYQLNLLHAPDEPADLLRELGVLCDAPARALLYRQARARQDAAAPAHRLAERLEAAAPRAELRAGPVLRALHEAVAAALARRPRDVPAGLPPLLAAVRSGRSRDWRGLLGLLDAGRIEITRWQRIVVATALLDPFEPGRQSLLPDASARPPQAPDATGGPGTLHGTDNMDRTGGTTATDVPEGIGDTGTAARHRAARDGAGR</sequence>
<evidence type="ECO:0000259" key="2">
    <source>
        <dbReference type="Pfam" id="PF00334"/>
    </source>
</evidence>
<dbReference type="Pfam" id="PF00334">
    <property type="entry name" value="NDK"/>
    <property type="match status" value="1"/>
</dbReference>
<feature type="domain" description="Nucleoside diphosphate kinase-like" evidence="2">
    <location>
        <begin position="54"/>
        <end position="188"/>
    </location>
</feature>
<accession>A0A919R023</accession>
<keyword evidence="4" id="KW-1185">Reference proteome</keyword>
<evidence type="ECO:0000313" key="3">
    <source>
        <dbReference type="EMBL" id="GII77162.1"/>
    </source>
</evidence>
<protein>
    <recommendedName>
        <fullName evidence="2">Nucleoside diphosphate kinase-like domain-containing protein</fullName>
    </recommendedName>
</protein>
<organism evidence="3 4">
    <name type="scientific">Sphaerisporangium rufum</name>
    <dbReference type="NCBI Taxonomy" id="1381558"/>
    <lineage>
        <taxon>Bacteria</taxon>
        <taxon>Bacillati</taxon>
        <taxon>Actinomycetota</taxon>
        <taxon>Actinomycetes</taxon>
        <taxon>Streptosporangiales</taxon>
        <taxon>Streptosporangiaceae</taxon>
        <taxon>Sphaerisporangium</taxon>
    </lineage>
</organism>
<dbReference type="SUPFAM" id="SSF54919">
    <property type="entry name" value="Nucleoside diphosphate kinase, NDK"/>
    <property type="match status" value="1"/>
</dbReference>
<feature type="region of interest" description="Disordered" evidence="1">
    <location>
        <begin position="307"/>
        <end position="368"/>
    </location>
</feature>
<dbReference type="Gene3D" id="3.30.70.141">
    <property type="entry name" value="Nucleoside diphosphate kinase-like domain"/>
    <property type="match status" value="1"/>
</dbReference>
<dbReference type="EMBL" id="BOOU01000032">
    <property type="protein sequence ID" value="GII77162.1"/>
    <property type="molecule type" value="Genomic_DNA"/>
</dbReference>
<comment type="caution">
    <text evidence="3">The sequence shown here is derived from an EMBL/GenBank/DDBJ whole genome shotgun (WGS) entry which is preliminary data.</text>
</comment>
<dbReference type="InterPro" id="IPR034907">
    <property type="entry name" value="NDK-like_dom"/>
</dbReference>
<evidence type="ECO:0000313" key="4">
    <source>
        <dbReference type="Proteomes" id="UP000655287"/>
    </source>
</evidence>
<reference evidence="3" key="1">
    <citation type="submission" date="2021-01" db="EMBL/GenBank/DDBJ databases">
        <title>Whole genome shotgun sequence of Sphaerisporangium rufum NBRC 109079.</title>
        <authorList>
            <person name="Komaki H."/>
            <person name="Tamura T."/>
        </authorList>
    </citation>
    <scope>NUCLEOTIDE SEQUENCE</scope>
    <source>
        <strain evidence="3">NBRC 109079</strain>
    </source>
</reference>
<name>A0A919R023_9ACTN</name>
<dbReference type="InterPro" id="IPR036850">
    <property type="entry name" value="NDK-like_dom_sf"/>
</dbReference>
<dbReference type="RefSeq" id="WP_203983923.1">
    <property type="nucleotide sequence ID" value="NZ_BOOU01000032.1"/>
</dbReference>
<evidence type="ECO:0000256" key="1">
    <source>
        <dbReference type="SAM" id="MobiDB-lite"/>
    </source>
</evidence>
<dbReference type="Proteomes" id="UP000655287">
    <property type="component" value="Unassembled WGS sequence"/>
</dbReference>